<name>A0A6J4TUZ2_9BACT</name>
<accession>A0A6J4TUZ2</accession>
<organism evidence="2">
    <name type="scientific">uncultured Thermomicrobiales bacterium</name>
    <dbReference type="NCBI Taxonomy" id="1645740"/>
    <lineage>
        <taxon>Bacteria</taxon>
        <taxon>Pseudomonadati</taxon>
        <taxon>Thermomicrobiota</taxon>
        <taxon>Thermomicrobia</taxon>
        <taxon>Thermomicrobiales</taxon>
        <taxon>environmental samples</taxon>
    </lineage>
</organism>
<dbReference type="AlphaFoldDB" id="A0A6J4TUZ2"/>
<evidence type="ECO:0000313" key="2">
    <source>
        <dbReference type="EMBL" id="CAA9533097.1"/>
    </source>
</evidence>
<dbReference type="EMBL" id="CADCWF010000001">
    <property type="protein sequence ID" value="CAA9533097.1"/>
    <property type="molecule type" value="Genomic_DNA"/>
</dbReference>
<evidence type="ECO:0000256" key="1">
    <source>
        <dbReference type="SAM" id="MobiDB-lite"/>
    </source>
</evidence>
<feature type="region of interest" description="Disordered" evidence="1">
    <location>
        <begin position="160"/>
        <end position="187"/>
    </location>
</feature>
<sequence length="196" mass="20539">MPAPGSGGTTIGWGGSRSMALVGRVGEELARTINRRSAVKRTAAAVFGAVAAWSVEGFSRNKALADHCAYVTTGDCSCNPPYGEFCGRIDRSYCAGSACSGGCTYDESWRYVGGCWCSATCSYTGEDGSPINGYYKCCDCNCYGTQCSCREFVPGGSSSHDDGSDAFVPPPPSNEDPGVVFQPGGGFDFTDPFFDD</sequence>
<reference evidence="2" key="1">
    <citation type="submission" date="2020-02" db="EMBL/GenBank/DDBJ databases">
        <authorList>
            <person name="Meier V. D."/>
        </authorList>
    </citation>
    <scope>NUCLEOTIDE SEQUENCE</scope>
    <source>
        <strain evidence="2">AVDCRST_MAG59</strain>
    </source>
</reference>
<protein>
    <submittedName>
        <fullName evidence="2">Uncharacterized protein</fullName>
    </submittedName>
</protein>
<proteinExistence type="predicted"/>
<gene>
    <name evidence="2" type="ORF">AVDCRST_MAG59-41</name>
</gene>